<name>A0A5N6KFY3_MONLA</name>
<feature type="transmembrane region" description="Helical" evidence="1">
    <location>
        <begin position="32"/>
        <end position="54"/>
    </location>
</feature>
<gene>
    <name evidence="2" type="ORF">EYC80_006048</name>
</gene>
<evidence type="ECO:0000313" key="3">
    <source>
        <dbReference type="Proteomes" id="UP000326757"/>
    </source>
</evidence>
<evidence type="ECO:0000313" key="2">
    <source>
        <dbReference type="EMBL" id="KAB8302686.1"/>
    </source>
</evidence>
<dbReference type="Proteomes" id="UP000326757">
    <property type="component" value="Unassembled WGS sequence"/>
</dbReference>
<accession>A0A5N6KFY3</accession>
<keyword evidence="1" id="KW-0812">Transmembrane</keyword>
<keyword evidence="1" id="KW-1133">Transmembrane helix</keyword>
<dbReference type="EMBL" id="VIGI01000003">
    <property type="protein sequence ID" value="KAB8302686.1"/>
    <property type="molecule type" value="Genomic_DNA"/>
</dbReference>
<reference evidence="2 3" key="1">
    <citation type="submission" date="2019-06" db="EMBL/GenBank/DDBJ databases">
        <title>Genome Sequence of the Brown Rot Fungal Pathogen Monilinia laxa.</title>
        <authorList>
            <person name="De Miccolis Angelini R.M."/>
            <person name="Landi L."/>
            <person name="Abate D."/>
            <person name="Pollastro S."/>
            <person name="Romanazzi G."/>
            <person name="Faretra F."/>
        </authorList>
    </citation>
    <scope>NUCLEOTIDE SEQUENCE [LARGE SCALE GENOMIC DNA]</scope>
    <source>
        <strain evidence="2 3">Mlax316</strain>
    </source>
</reference>
<keyword evidence="3" id="KW-1185">Reference proteome</keyword>
<keyword evidence="1" id="KW-0472">Membrane</keyword>
<sequence length="76" mass="8620">MGVSTQLPLRPLLWFLPISQTPQSRLNQPDRLTSYSTLVQLGVAPVFPVCFLIYRGINGKWMYKYQALPIAGILEI</sequence>
<dbReference type="AlphaFoldDB" id="A0A5N6KFY3"/>
<proteinExistence type="predicted"/>
<evidence type="ECO:0000256" key="1">
    <source>
        <dbReference type="SAM" id="Phobius"/>
    </source>
</evidence>
<comment type="caution">
    <text evidence="2">The sequence shown here is derived from an EMBL/GenBank/DDBJ whole genome shotgun (WGS) entry which is preliminary data.</text>
</comment>
<protein>
    <submittedName>
        <fullName evidence="2">Uncharacterized protein</fullName>
    </submittedName>
</protein>
<organism evidence="2 3">
    <name type="scientific">Monilinia laxa</name>
    <name type="common">Brown rot fungus</name>
    <name type="synonym">Sclerotinia laxa</name>
    <dbReference type="NCBI Taxonomy" id="61186"/>
    <lineage>
        <taxon>Eukaryota</taxon>
        <taxon>Fungi</taxon>
        <taxon>Dikarya</taxon>
        <taxon>Ascomycota</taxon>
        <taxon>Pezizomycotina</taxon>
        <taxon>Leotiomycetes</taxon>
        <taxon>Helotiales</taxon>
        <taxon>Sclerotiniaceae</taxon>
        <taxon>Monilinia</taxon>
    </lineage>
</organism>